<name>A0A4Y2GCP3_ARAVE</name>
<keyword evidence="2" id="KW-1185">Reference proteome</keyword>
<proteinExistence type="predicted"/>
<accession>A0A4Y2GCP3</accession>
<dbReference type="AlphaFoldDB" id="A0A4Y2GCP3"/>
<evidence type="ECO:0000313" key="2">
    <source>
        <dbReference type="Proteomes" id="UP000499080"/>
    </source>
</evidence>
<evidence type="ECO:0000313" key="1">
    <source>
        <dbReference type="EMBL" id="GBM51363.1"/>
    </source>
</evidence>
<protein>
    <submittedName>
        <fullName evidence="1">Uncharacterized protein</fullName>
    </submittedName>
</protein>
<organism evidence="1 2">
    <name type="scientific">Araneus ventricosus</name>
    <name type="common">Orbweaver spider</name>
    <name type="synonym">Epeira ventricosa</name>
    <dbReference type="NCBI Taxonomy" id="182803"/>
    <lineage>
        <taxon>Eukaryota</taxon>
        <taxon>Metazoa</taxon>
        <taxon>Ecdysozoa</taxon>
        <taxon>Arthropoda</taxon>
        <taxon>Chelicerata</taxon>
        <taxon>Arachnida</taxon>
        <taxon>Araneae</taxon>
        <taxon>Araneomorphae</taxon>
        <taxon>Entelegynae</taxon>
        <taxon>Araneoidea</taxon>
        <taxon>Araneidae</taxon>
        <taxon>Araneus</taxon>
    </lineage>
</organism>
<gene>
    <name evidence="1" type="ORF">AVEN_110813_1</name>
</gene>
<comment type="caution">
    <text evidence="1">The sequence shown here is derived from an EMBL/GenBank/DDBJ whole genome shotgun (WGS) entry which is preliminary data.</text>
</comment>
<dbReference type="EMBL" id="BGPR01001333">
    <property type="protein sequence ID" value="GBM51363.1"/>
    <property type="molecule type" value="Genomic_DNA"/>
</dbReference>
<sequence length="90" mass="10476">MNLRVIKSGVTLDCRSIRRRLKKGHHDSSDTELGVLTVITSHAPIPPERGMFRHRCRETQLPPILYPQEQRKPYLFGGNFSSTYSWCHRN</sequence>
<dbReference type="Proteomes" id="UP000499080">
    <property type="component" value="Unassembled WGS sequence"/>
</dbReference>
<reference evidence="1 2" key="1">
    <citation type="journal article" date="2019" name="Sci. Rep.">
        <title>Orb-weaving spider Araneus ventricosus genome elucidates the spidroin gene catalogue.</title>
        <authorList>
            <person name="Kono N."/>
            <person name="Nakamura H."/>
            <person name="Ohtoshi R."/>
            <person name="Moran D.A.P."/>
            <person name="Shinohara A."/>
            <person name="Yoshida Y."/>
            <person name="Fujiwara M."/>
            <person name="Mori M."/>
            <person name="Tomita M."/>
            <person name="Arakawa K."/>
        </authorList>
    </citation>
    <scope>NUCLEOTIDE SEQUENCE [LARGE SCALE GENOMIC DNA]</scope>
</reference>